<dbReference type="InterPro" id="IPR050565">
    <property type="entry name" value="LYPA1-2/EST-like"/>
</dbReference>
<dbReference type="RefSeq" id="WP_380597372.1">
    <property type="nucleotide sequence ID" value="NZ_JBHSDU010000003.1"/>
</dbReference>
<gene>
    <name evidence="4" type="ORF">ACFPN2_13650</name>
</gene>
<comment type="caution">
    <text evidence="4">The sequence shown here is derived from an EMBL/GenBank/DDBJ whole genome shotgun (WGS) entry which is preliminary data.</text>
</comment>
<dbReference type="PANTHER" id="PTHR10655:SF17">
    <property type="entry name" value="LYSOPHOSPHOLIPASE-LIKE PROTEIN 1"/>
    <property type="match status" value="1"/>
</dbReference>
<dbReference type="EMBL" id="JBHSDU010000003">
    <property type="protein sequence ID" value="MFC4310130.1"/>
    <property type="molecule type" value="Genomic_DNA"/>
</dbReference>
<dbReference type="PANTHER" id="PTHR10655">
    <property type="entry name" value="LYSOPHOSPHOLIPASE-RELATED"/>
    <property type="match status" value="1"/>
</dbReference>
<keyword evidence="2 4" id="KW-0378">Hydrolase</keyword>
<accession>A0ABV8SS09</accession>
<dbReference type="InterPro" id="IPR003140">
    <property type="entry name" value="PLipase/COase/thioEstase"/>
</dbReference>
<dbReference type="Gene3D" id="3.40.50.1820">
    <property type="entry name" value="alpha/beta hydrolase"/>
    <property type="match status" value="1"/>
</dbReference>
<dbReference type="GO" id="GO:0016787">
    <property type="term" value="F:hydrolase activity"/>
    <property type="evidence" value="ECO:0007669"/>
    <property type="project" value="UniProtKB-KW"/>
</dbReference>
<feature type="domain" description="Phospholipase/carboxylesterase/thioesterase" evidence="3">
    <location>
        <begin position="10"/>
        <end position="223"/>
    </location>
</feature>
<reference evidence="5" key="1">
    <citation type="journal article" date="2019" name="Int. J. Syst. Evol. Microbiol.">
        <title>The Global Catalogue of Microorganisms (GCM) 10K type strain sequencing project: providing services to taxonomists for standard genome sequencing and annotation.</title>
        <authorList>
            <consortium name="The Broad Institute Genomics Platform"/>
            <consortium name="The Broad Institute Genome Sequencing Center for Infectious Disease"/>
            <person name="Wu L."/>
            <person name="Ma J."/>
        </authorList>
    </citation>
    <scope>NUCLEOTIDE SEQUENCE [LARGE SCALE GENOMIC DNA]</scope>
    <source>
        <strain evidence="5">CGMCC 1.10759</strain>
    </source>
</reference>
<dbReference type="Pfam" id="PF02230">
    <property type="entry name" value="Abhydrolase_2"/>
    <property type="match status" value="1"/>
</dbReference>
<evidence type="ECO:0000259" key="3">
    <source>
        <dbReference type="Pfam" id="PF02230"/>
    </source>
</evidence>
<name>A0ABV8SS09_9GAMM</name>
<evidence type="ECO:0000256" key="1">
    <source>
        <dbReference type="ARBA" id="ARBA00006499"/>
    </source>
</evidence>
<organism evidence="4 5">
    <name type="scientific">Steroidobacter flavus</name>
    <dbReference type="NCBI Taxonomy" id="1842136"/>
    <lineage>
        <taxon>Bacteria</taxon>
        <taxon>Pseudomonadati</taxon>
        <taxon>Pseudomonadota</taxon>
        <taxon>Gammaproteobacteria</taxon>
        <taxon>Steroidobacterales</taxon>
        <taxon>Steroidobacteraceae</taxon>
        <taxon>Steroidobacter</taxon>
    </lineage>
</organism>
<keyword evidence="5" id="KW-1185">Reference proteome</keyword>
<evidence type="ECO:0000313" key="5">
    <source>
        <dbReference type="Proteomes" id="UP001595904"/>
    </source>
</evidence>
<evidence type="ECO:0000256" key="2">
    <source>
        <dbReference type="ARBA" id="ARBA00022801"/>
    </source>
</evidence>
<comment type="similarity">
    <text evidence="1">Belongs to the AB hydrolase superfamily. AB hydrolase 2 family.</text>
</comment>
<proteinExistence type="inferred from homology"/>
<protein>
    <submittedName>
        <fullName evidence="4">Alpha/beta hydrolase</fullName>
    </submittedName>
</protein>
<sequence>MPYTTRESADAVVLNPATAPVATVIWLHGLGADGFDFVPIVDELHLPATLPVRFIFPHATPRPVTINNGYVMRAWYDIKGFGPERAEDDAGIRESEGVVKKYIEQEIAQGIPASKIVIAGFSQGGAIAFQTGLRYPQRLAGMMALSTYLPLRASVATEASAANRDVPILMCHGVHDPVVPAQMGEASRDVLQGLGYRIEWHTYPMEHSVCMEEVVDISKWLQARLA</sequence>
<dbReference type="InterPro" id="IPR029058">
    <property type="entry name" value="AB_hydrolase_fold"/>
</dbReference>
<dbReference type="Proteomes" id="UP001595904">
    <property type="component" value="Unassembled WGS sequence"/>
</dbReference>
<evidence type="ECO:0000313" key="4">
    <source>
        <dbReference type="EMBL" id="MFC4310130.1"/>
    </source>
</evidence>
<dbReference type="SUPFAM" id="SSF53474">
    <property type="entry name" value="alpha/beta-Hydrolases"/>
    <property type="match status" value="1"/>
</dbReference>